<gene>
    <name evidence="1" type="ORF">LHCIRMBIA104_00161</name>
</gene>
<dbReference type="EMBL" id="CBUL010000217">
    <property type="protein sequence ID" value="CDI61520.1"/>
    <property type="molecule type" value="Genomic_DNA"/>
</dbReference>
<organism evidence="1 2">
    <name type="scientific">Lactobacillus helveticus CIRM-BIA 104</name>
    <dbReference type="NCBI Taxonomy" id="1226333"/>
    <lineage>
        <taxon>Bacteria</taxon>
        <taxon>Bacillati</taxon>
        <taxon>Bacillota</taxon>
        <taxon>Bacilli</taxon>
        <taxon>Lactobacillales</taxon>
        <taxon>Lactobacillaceae</taxon>
        <taxon>Lactobacillus</taxon>
    </lineage>
</organism>
<comment type="caution">
    <text evidence="1">The sequence shown here is derived from an EMBL/GenBank/DDBJ whole genome shotgun (WGS) entry which is preliminary data.</text>
</comment>
<evidence type="ECO:0000313" key="2">
    <source>
        <dbReference type="Proteomes" id="UP000017247"/>
    </source>
</evidence>
<proteinExistence type="predicted"/>
<evidence type="ECO:0000313" key="1">
    <source>
        <dbReference type="EMBL" id="CDI61520.1"/>
    </source>
</evidence>
<reference evidence="1" key="1">
    <citation type="submission" date="2013-09" db="EMBL/GenBank/DDBJ databases">
        <title>Draft Genome Sequence of five Lactobacillus helveticus strains CIRM-BIA 101T, 103, 104, 951 and 953 isolated from milk product.</title>
        <authorList>
            <person name="Valence F."/>
            <person name="Chuat V."/>
            <person name="Ma L."/>
            <person name="Creno S."/>
            <person name="Falentin H."/>
            <person name="Lortal S."/>
            <person name="Bizet C."/>
            <person name="Clermont D."/>
            <person name="Loux V."/>
            <person name="Bouchier C."/>
            <person name="Cousin S."/>
        </authorList>
    </citation>
    <scope>NUCLEOTIDE SEQUENCE [LARGE SCALE GENOMIC DNA]</scope>
    <source>
        <strain evidence="1">CIRM-BIA 104</strain>
    </source>
</reference>
<sequence>MYALTLPNTCSTLIRIQETADSALCPAESAVSSCWI</sequence>
<dbReference type="HOGENOM" id="CLU_3356839_0_0_9"/>
<dbReference type="AlphaFoldDB" id="U6FEP8"/>
<dbReference type="Proteomes" id="UP000017247">
    <property type="component" value="Unassembled WGS sequence"/>
</dbReference>
<protein>
    <submittedName>
        <fullName evidence="1">Uncharacterized protein</fullName>
    </submittedName>
</protein>
<name>U6FEP8_LACHE</name>
<accession>U6FEP8</accession>